<name>E4XF90_OIKDI</name>
<proteinExistence type="inferred from homology"/>
<sequence>MTSNDIPQRLRLAIKTKLTTLDAFIDDELPDFIMVMVARKKSEEEMVSELEPFLEENAKSFTSWVTKLFEKLNGMAKSGTISQNTQLQTIRKRRVSSSPSKSRSRSRSNSSRSSSRSSGSSSRSRSRSRSRNRSRRVKKSDAYDGPGGRRKGLDLARTYRNSSSEDSYSKGYHNDRKKRDRRLARRREGRHSRSSSSSSSRSRYRRKRSKSHSRRRSRSRRHQKDHKKNNKDSRFSISPEKNKEEIYKEKRAASIERKIKIAEENVRERMLADGDDGFGWSEGRQAQQPPPEDPASITQRLIDEELAKIEKEKAGDFMAIFVFL</sequence>
<feature type="compositionally biased region" description="Low complexity" evidence="9">
    <location>
        <begin position="96"/>
        <end position="123"/>
    </location>
</feature>
<dbReference type="PANTHER" id="PTHR14738">
    <property type="entry name" value="ZINC FINGER CCCH DOMAIN-CONTAINING PROTEIN 14"/>
    <property type="match status" value="1"/>
</dbReference>
<feature type="compositionally biased region" description="Polar residues" evidence="9">
    <location>
        <begin position="80"/>
        <end position="89"/>
    </location>
</feature>
<dbReference type="InterPro" id="IPR040366">
    <property type="entry name" value="Nab2/ZC3H14"/>
</dbReference>
<evidence type="ECO:0000256" key="3">
    <source>
        <dbReference type="ARBA" id="ARBA00015071"/>
    </source>
</evidence>
<feature type="compositionally biased region" description="Basic residues" evidence="9">
    <location>
        <begin position="202"/>
        <end position="229"/>
    </location>
</feature>
<feature type="region of interest" description="Disordered" evidence="9">
    <location>
        <begin position="80"/>
        <end position="248"/>
    </location>
</feature>
<feature type="compositionally biased region" description="Basic and acidic residues" evidence="9">
    <location>
        <begin position="230"/>
        <end position="248"/>
    </location>
</feature>
<feature type="compositionally biased region" description="Basic residues" evidence="9">
    <location>
        <begin position="124"/>
        <end position="138"/>
    </location>
</feature>
<dbReference type="GO" id="GO:0005737">
    <property type="term" value="C:cytoplasm"/>
    <property type="evidence" value="ECO:0007669"/>
    <property type="project" value="TreeGrafter"/>
</dbReference>
<keyword evidence="11" id="KW-1185">Reference proteome</keyword>
<evidence type="ECO:0000256" key="1">
    <source>
        <dbReference type="ARBA" id="ARBA00004123"/>
    </source>
</evidence>
<comment type="similarity">
    <text evidence="2">Belongs to the ZC3H14 family.</text>
</comment>
<dbReference type="PANTHER" id="PTHR14738:SF29">
    <property type="entry name" value="ZINC FINGER CCCH DOMAIN-CONTAINING PROTEIN 14"/>
    <property type="match status" value="1"/>
</dbReference>
<dbReference type="GO" id="GO:0043488">
    <property type="term" value="P:regulation of mRNA stability"/>
    <property type="evidence" value="ECO:0007669"/>
    <property type="project" value="InterPro"/>
</dbReference>
<evidence type="ECO:0000256" key="5">
    <source>
        <dbReference type="ARBA" id="ARBA00022737"/>
    </source>
</evidence>
<evidence type="ECO:0000256" key="8">
    <source>
        <dbReference type="ARBA" id="ARBA00023242"/>
    </source>
</evidence>
<evidence type="ECO:0000256" key="9">
    <source>
        <dbReference type="SAM" id="MobiDB-lite"/>
    </source>
</evidence>
<gene>
    <name evidence="10" type="ORF">GSOID_T00009631001</name>
</gene>
<dbReference type="GO" id="GO:0008143">
    <property type="term" value="F:poly(A) binding"/>
    <property type="evidence" value="ECO:0007669"/>
    <property type="project" value="InterPro"/>
</dbReference>
<dbReference type="GO" id="GO:0005634">
    <property type="term" value="C:nucleus"/>
    <property type="evidence" value="ECO:0007669"/>
    <property type="project" value="UniProtKB-SubCell"/>
</dbReference>
<keyword evidence="8" id="KW-0539">Nucleus</keyword>
<evidence type="ECO:0000256" key="4">
    <source>
        <dbReference type="ARBA" id="ARBA00022723"/>
    </source>
</evidence>
<evidence type="ECO:0000256" key="6">
    <source>
        <dbReference type="ARBA" id="ARBA00022771"/>
    </source>
</evidence>
<organism evidence="10">
    <name type="scientific">Oikopleura dioica</name>
    <name type="common">Tunicate</name>
    <dbReference type="NCBI Taxonomy" id="34765"/>
    <lineage>
        <taxon>Eukaryota</taxon>
        <taxon>Metazoa</taxon>
        <taxon>Chordata</taxon>
        <taxon>Tunicata</taxon>
        <taxon>Appendicularia</taxon>
        <taxon>Copelata</taxon>
        <taxon>Oikopleuridae</taxon>
        <taxon>Oikopleura</taxon>
    </lineage>
</organism>
<dbReference type="GO" id="GO:0008270">
    <property type="term" value="F:zinc ion binding"/>
    <property type="evidence" value="ECO:0007669"/>
    <property type="project" value="UniProtKB-KW"/>
</dbReference>
<dbReference type="Proteomes" id="UP000001307">
    <property type="component" value="Unassembled WGS sequence"/>
</dbReference>
<evidence type="ECO:0000256" key="7">
    <source>
        <dbReference type="ARBA" id="ARBA00022833"/>
    </source>
</evidence>
<dbReference type="InterPro" id="IPR043094">
    <property type="entry name" value="Nab2/ZC3H14_N_sf"/>
</dbReference>
<keyword evidence="5" id="KW-0677">Repeat</keyword>
<evidence type="ECO:0000313" key="11">
    <source>
        <dbReference type="Proteomes" id="UP000001307"/>
    </source>
</evidence>
<keyword evidence="7" id="KW-0862">Zinc</keyword>
<accession>E4XF90</accession>
<dbReference type="InParanoid" id="E4XF90"/>
<keyword evidence="4" id="KW-0479">Metal-binding</keyword>
<protein>
    <recommendedName>
        <fullName evidence="3">Zinc finger CCCH domain-containing protein 14</fullName>
    </recommendedName>
</protein>
<keyword evidence="6" id="KW-0863">Zinc-finger</keyword>
<dbReference type="AlphaFoldDB" id="E4XF90"/>
<feature type="compositionally biased region" description="Basic residues" evidence="9">
    <location>
        <begin position="175"/>
        <end position="193"/>
    </location>
</feature>
<reference evidence="10" key="1">
    <citation type="journal article" date="2010" name="Science">
        <title>Plasticity of animal genome architecture unmasked by rapid evolution of a pelagic tunicate.</title>
        <authorList>
            <person name="Denoeud F."/>
            <person name="Henriet S."/>
            <person name="Mungpakdee S."/>
            <person name="Aury J.M."/>
            <person name="Da Silva C."/>
            <person name="Brinkmann H."/>
            <person name="Mikhaleva J."/>
            <person name="Olsen L.C."/>
            <person name="Jubin C."/>
            <person name="Canestro C."/>
            <person name="Bouquet J.M."/>
            <person name="Danks G."/>
            <person name="Poulain J."/>
            <person name="Campsteijn C."/>
            <person name="Adamski M."/>
            <person name="Cross I."/>
            <person name="Yadetie F."/>
            <person name="Muffato M."/>
            <person name="Louis A."/>
            <person name="Butcher S."/>
            <person name="Tsagkogeorga G."/>
            <person name="Konrad A."/>
            <person name="Singh S."/>
            <person name="Jensen M.F."/>
            <person name="Cong E.H."/>
            <person name="Eikeseth-Otteraa H."/>
            <person name="Noel B."/>
            <person name="Anthouard V."/>
            <person name="Porcel B.M."/>
            <person name="Kachouri-Lafond R."/>
            <person name="Nishino A."/>
            <person name="Ugolini M."/>
            <person name="Chourrout P."/>
            <person name="Nishida H."/>
            <person name="Aasland R."/>
            <person name="Huzurbazar S."/>
            <person name="Westhof E."/>
            <person name="Delsuc F."/>
            <person name="Lehrach H."/>
            <person name="Reinhardt R."/>
            <person name="Weissenbach J."/>
            <person name="Roy S.W."/>
            <person name="Artiguenave F."/>
            <person name="Postlethwait J.H."/>
            <person name="Manak J.R."/>
            <person name="Thompson E.M."/>
            <person name="Jaillon O."/>
            <person name="Du Pasquier L."/>
            <person name="Boudinot P."/>
            <person name="Liberles D.A."/>
            <person name="Volff J.N."/>
            <person name="Philippe H."/>
            <person name="Lenhard B."/>
            <person name="Roest Crollius H."/>
            <person name="Wincker P."/>
            <person name="Chourrout D."/>
        </authorList>
    </citation>
    <scope>NUCLEOTIDE SEQUENCE [LARGE SCALE GENOMIC DNA]</scope>
</reference>
<dbReference type="EMBL" id="FN653044">
    <property type="protein sequence ID" value="CBY24278.1"/>
    <property type="molecule type" value="Genomic_DNA"/>
</dbReference>
<dbReference type="Gene3D" id="1.10.340.40">
    <property type="entry name" value="Nuclear abundant poly(A) RNA-bind protein 2, N-terminal domain"/>
    <property type="match status" value="1"/>
</dbReference>
<feature type="region of interest" description="Disordered" evidence="9">
    <location>
        <begin position="273"/>
        <end position="296"/>
    </location>
</feature>
<evidence type="ECO:0000313" key="10">
    <source>
        <dbReference type="EMBL" id="CBY24278.1"/>
    </source>
</evidence>
<dbReference type="OrthoDB" id="5589010at2759"/>
<comment type="subcellular location">
    <subcellularLocation>
        <location evidence="1">Nucleus</location>
    </subcellularLocation>
</comment>
<evidence type="ECO:0000256" key="2">
    <source>
        <dbReference type="ARBA" id="ARBA00008423"/>
    </source>
</evidence>